<dbReference type="KEGG" id="pbap:Pla133_13480"/>
<gene>
    <name evidence="1" type="ORF">Pla133_13480</name>
</gene>
<dbReference type="AlphaFoldDB" id="A0A518BH22"/>
<accession>A0A518BH22</accession>
<evidence type="ECO:0000313" key="2">
    <source>
        <dbReference type="Proteomes" id="UP000316921"/>
    </source>
</evidence>
<proteinExistence type="predicted"/>
<reference evidence="1 2" key="1">
    <citation type="submission" date="2019-02" db="EMBL/GenBank/DDBJ databases">
        <title>Deep-cultivation of Planctomycetes and their phenomic and genomic characterization uncovers novel biology.</title>
        <authorList>
            <person name="Wiegand S."/>
            <person name="Jogler M."/>
            <person name="Boedeker C."/>
            <person name="Pinto D."/>
            <person name="Vollmers J."/>
            <person name="Rivas-Marin E."/>
            <person name="Kohn T."/>
            <person name="Peeters S.H."/>
            <person name="Heuer A."/>
            <person name="Rast P."/>
            <person name="Oberbeckmann S."/>
            <person name="Bunk B."/>
            <person name="Jeske O."/>
            <person name="Meyerdierks A."/>
            <person name="Storesund J.E."/>
            <person name="Kallscheuer N."/>
            <person name="Luecker S."/>
            <person name="Lage O.M."/>
            <person name="Pohl T."/>
            <person name="Merkel B.J."/>
            <person name="Hornburger P."/>
            <person name="Mueller R.-W."/>
            <person name="Bruemmer F."/>
            <person name="Labrenz M."/>
            <person name="Spormann A.M."/>
            <person name="Op den Camp H."/>
            <person name="Overmann J."/>
            <person name="Amann R."/>
            <person name="Jetten M.S.M."/>
            <person name="Mascher T."/>
            <person name="Medema M.H."/>
            <person name="Devos D.P."/>
            <person name="Kaster A.-K."/>
            <person name="Ovreas L."/>
            <person name="Rohde M."/>
            <person name="Galperin M.Y."/>
            <person name="Jogler C."/>
        </authorList>
    </citation>
    <scope>NUCLEOTIDE SEQUENCE [LARGE SCALE GENOMIC DNA]</scope>
    <source>
        <strain evidence="1 2">Pla133</strain>
    </source>
</reference>
<organism evidence="1 2">
    <name type="scientific">Engelhardtia mirabilis</name>
    <dbReference type="NCBI Taxonomy" id="2528011"/>
    <lineage>
        <taxon>Bacteria</taxon>
        <taxon>Pseudomonadati</taxon>
        <taxon>Planctomycetota</taxon>
        <taxon>Planctomycetia</taxon>
        <taxon>Planctomycetia incertae sedis</taxon>
        <taxon>Engelhardtia</taxon>
    </lineage>
</organism>
<sequence length="88" mass="9293">MFDRVQVPDALVGDLPFDDPELVEALGLALTDVALSDAGVVVLEQGDGTVAVGWPATSLEVLGRKLLDAMRRRGLEASDRTVADESSN</sequence>
<evidence type="ECO:0000313" key="1">
    <source>
        <dbReference type="EMBL" id="QDU66281.1"/>
    </source>
</evidence>
<protein>
    <submittedName>
        <fullName evidence="1">Uncharacterized protein</fullName>
    </submittedName>
</protein>
<dbReference type="EMBL" id="CP036287">
    <property type="protein sequence ID" value="QDU66281.1"/>
    <property type="molecule type" value="Genomic_DNA"/>
</dbReference>
<name>A0A518BH22_9BACT</name>
<dbReference type="RefSeq" id="WP_145063735.1">
    <property type="nucleotide sequence ID" value="NZ_CP036287.1"/>
</dbReference>
<keyword evidence="2" id="KW-1185">Reference proteome</keyword>
<dbReference type="Proteomes" id="UP000316921">
    <property type="component" value="Chromosome"/>
</dbReference>